<gene>
    <name evidence="6" type="ORF">BFC18_08015</name>
</gene>
<dbReference type="AlphaFoldDB" id="A0A1E7ZD76"/>
<evidence type="ECO:0000256" key="3">
    <source>
        <dbReference type="ARBA" id="ARBA00022989"/>
    </source>
</evidence>
<evidence type="ECO:0000313" key="6">
    <source>
        <dbReference type="EMBL" id="OFC71473.1"/>
    </source>
</evidence>
<proteinExistence type="predicted"/>
<evidence type="ECO:0008006" key="8">
    <source>
        <dbReference type="Google" id="ProtNLM"/>
    </source>
</evidence>
<evidence type="ECO:0000256" key="5">
    <source>
        <dbReference type="SAM" id="Phobius"/>
    </source>
</evidence>
<keyword evidence="2 5" id="KW-0812">Transmembrane</keyword>
<feature type="transmembrane region" description="Helical" evidence="5">
    <location>
        <begin position="64"/>
        <end position="96"/>
    </location>
</feature>
<keyword evidence="4 5" id="KW-0472">Membrane</keyword>
<dbReference type="EMBL" id="MDHN01000014">
    <property type="protein sequence ID" value="OFC71473.1"/>
    <property type="molecule type" value="Genomic_DNA"/>
</dbReference>
<dbReference type="Proteomes" id="UP000175691">
    <property type="component" value="Unassembled WGS sequence"/>
</dbReference>
<evidence type="ECO:0000313" key="7">
    <source>
        <dbReference type="Proteomes" id="UP000175691"/>
    </source>
</evidence>
<sequence length="119" mass="13571">MNETPVTPSTSTDNGSMAKVVYILYLAGILVGITGIVGVIIAYVNKSDAPEWLKTHYQYQIRTFWIGFLYMFIGSILSIILIGYLVLLFWMVWLIVRCVKGMKYLDNQQAHPDPTGWMF</sequence>
<dbReference type="STRING" id="1656094.BFC18_08015"/>
<dbReference type="InterPro" id="IPR019109">
    <property type="entry name" value="MamF_MmsF"/>
</dbReference>
<dbReference type="OrthoDB" id="5405464at2"/>
<dbReference type="RefSeq" id="WP_070124625.1">
    <property type="nucleotide sequence ID" value="NZ_MDHN01000014.1"/>
</dbReference>
<name>A0A1E7ZD76_9ALTE</name>
<comment type="caution">
    <text evidence="6">The sequence shown here is derived from an EMBL/GenBank/DDBJ whole genome shotgun (WGS) entry which is preliminary data.</text>
</comment>
<dbReference type="Pfam" id="PF09685">
    <property type="entry name" value="MamF_MmsF"/>
    <property type="match status" value="1"/>
</dbReference>
<reference evidence="6 7" key="1">
    <citation type="submission" date="2016-08" db="EMBL/GenBank/DDBJ databases">
        <authorList>
            <person name="Seilhamer J.J."/>
        </authorList>
    </citation>
    <scope>NUCLEOTIDE SEQUENCE [LARGE SCALE GENOMIC DNA]</scope>
    <source>
        <strain evidence="6 7">KCTC 42603</strain>
    </source>
</reference>
<evidence type="ECO:0000256" key="2">
    <source>
        <dbReference type="ARBA" id="ARBA00022692"/>
    </source>
</evidence>
<evidence type="ECO:0000256" key="1">
    <source>
        <dbReference type="ARBA" id="ARBA00004141"/>
    </source>
</evidence>
<protein>
    <recommendedName>
        <fullName evidence="8">DUF4870 domain-containing protein</fullName>
    </recommendedName>
</protein>
<accession>A0A1E7ZD76</accession>
<feature type="transmembrane region" description="Helical" evidence="5">
    <location>
        <begin position="20"/>
        <end position="44"/>
    </location>
</feature>
<keyword evidence="3 5" id="KW-1133">Transmembrane helix</keyword>
<organism evidence="6 7">
    <name type="scientific">Alteromonas confluentis</name>
    <dbReference type="NCBI Taxonomy" id="1656094"/>
    <lineage>
        <taxon>Bacteria</taxon>
        <taxon>Pseudomonadati</taxon>
        <taxon>Pseudomonadota</taxon>
        <taxon>Gammaproteobacteria</taxon>
        <taxon>Alteromonadales</taxon>
        <taxon>Alteromonadaceae</taxon>
        <taxon>Alteromonas/Salinimonas group</taxon>
        <taxon>Alteromonas</taxon>
    </lineage>
</organism>
<evidence type="ECO:0000256" key="4">
    <source>
        <dbReference type="ARBA" id="ARBA00023136"/>
    </source>
</evidence>
<keyword evidence="7" id="KW-1185">Reference proteome</keyword>
<comment type="subcellular location">
    <subcellularLocation>
        <location evidence="1">Membrane</location>
        <topology evidence="1">Multi-pass membrane protein</topology>
    </subcellularLocation>
</comment>